<evidence type="ECO:0000313" key="2">
    <source>
        <dbReference type="EMBL" id="KAG8173567.1"/>
    </source>
</evidence>
<dbReference type="Proteomes" id="UP000827092">
    <property type="component" value="Unassembled WGS sequence"/>
</dbReference>
<proteinExistence type="predicted"/>
<feature type="region of interest" description="Disordered" evidence="1">
    <location>
        <begin position="1"/>
        <end position="39"/>
    </location>
</feature>
<dbReference type="EMBL" id="JAFNEN010001640">
    <property type="protein sequence ID" value="KAG8173567.1"/>
    <property type="molecule type" value="Genomic_DNA"/>
</dbReference>
<dbReference type="AlphaFoldDB" id="A0AAV6TPP5"/>
<feature type="compositionally biased region" description="Polar residues" evidence="1">
    <location>
        <begin position="20"/>
        <end position="37"/>
    </location>
</feature>
<sequence length="80" mass="8316">MASSETKPDPAPSPGDLGTAHNSATISASTSPRSDTMWSPMFCPSQASSLPTFEYTLGTLLRKSFSVDVTVDPPLPGTGE</sequence>
<gene>
    <name evidence="2" type="ORF">JTE90_025098</name>
</gene>
<reference evidence="2 3" key="1">
    <citation type="journal article" date="2022" name="Nat. Ecol. Evol.">
        <title>A masculinizing supergene underlies an exaggerated male reproductive morph in a spider.</title>
        <authorList>
            <person name="Hendrickx F."/>
            <person name="De Corte Z."/>
            <person name="Sonet G."/>
            <person name="Van Belleghem S.M."/>
            <person name="Kostlbacher S."/>
            <person name="Vangestel C."/>
        </authorList>
    </citation>
    <scope>NUCLEOTIDE SEQUENCE [LARGE SCALE GENOMIC DNA]</scope>
    <source>
        <strain evidence="2">W744_W776</strain>
    </source>
</reference>
<accession>A0AAV6TPP5</accession>
<protein>
    <submittedName>
        <fullName evidence="2">Uncharacterized protein</fullName>
    </submittedName>
</protein>
<evidence type="ECO:0000313" key="3">
    <source>
        <dbReference type="Proteomes" id="UP000827092"/>
    </source>
</evidence>
<evidence type="ECO:0000256" key="1">
    <source>
        <dbReference type="SAM" id="MobiDB-lite"/>
    </source>
</evidence>
<comment type="caution">
    <text evidence="2">The sequence shown here is derived from an EMBL/GenBank/DDBJ whole genome shotgun (WGS) entry which is preliminary data.</text>
</comment>
<name>A0AAV6TPP5_9ARAC</name>
<organism evidence="2 3">
    <name type="scientific">Oedothorax gibbosus</name>
    <dbReference type="NCBI Taxonomy" id="931172"/>
    <lineage>
        <taxon>Eukaryota</taxon>
        <taxon>Metazoa</taxon>
        <taxon>Ecdysozoa</taxon>
        <taxon>Arthropoda</taxon>
        <taxon>Chelicerata</taxon>
        <taxon>Arachnida</taxon>
        <taxon>Araneae</taxon>
        <taxon>Araneomorphae</taxon>
        <taxon>Entelegynae</taxon>
        <taxon>Araneoidea</taxon>
        <taxon>Linyphiidae</taxon>
        <taxon>Erigoninae</taxon>
        <taxon>Oedothorax</taxon>
    </lineage>
</organism>
<keyword evidence="3" id="KW-1185">Reference proteome</keyword>